<evidence type="ECO:0000256" key="1">
    <source>
        <dbReference type="ARBA" id="ARBA00023157"/>
    </source>
</evidence>
<protein>
    <recommendedName>
        <fullName evidence="2">Saposin B-type domain-containing protein</fullName>
    </recommendedName>
</protein>
<dbReference type="Gene3D" id="1.10.225.10">
    <property type="entry name" value="Saposin-like"/>
    <property type="match status" value="1"/>
</dbReference>
<gene>
    <name evidence="3" type="ORF">BD410DRAFT_186976</name>
</gene>
<accession>A0A4Y7Q6H4</accession>
<dbReference type="AlphaFoldDB" id="A0A4Y7Q6H4"/>
<evidence type="ECO:0000259" key="2">
    <source>
        <dbReference type="PROSITE" id="PS50015"/>
    </source>
</evidence>
<dbReference type="OrthoDB" id="3254241at2759"/>
<dbReference type="InterPro" id="IPR011001">
    <property type="entry name" value="Saposin-like"/>
</dbReference>
<dbReference type="PROSITE" id="PS50015">
    <property type="entry name" value="SAP_B"/>
    <property type="match status" value="1"/>
</dbReference>
<reference evidence="3 4" key="1">
    <citation type="submission" date="2018-06" db="EMBL/GenBank/DDBJ databases">
        <title>A transcriptomic atlas of mushroom development highlights an independent origin of complex multicellularity.</title>
        <authorList>
            <consortium name="DOE Joint Genome Institute"/>
            <person name="Krizsan K."/>
            <person name="Almasi E."/>
            <person name="Merenyi Z."/>
            <person name="Sahu N."/>
            <person name="Viragh M."/>
            <person name="Koszo T."/>
            <person name="Mondo S."/>
            <person name="Kiss B."/>
            <person name="Balint B."/>
            <person name="Kues U."/>
            <person name="Barry K."/>
            <person name="Hegedus J.C."/>
            <person name="Henrissat B."/>
            <person name="Johnson J."/>
            <person name="Lipzen A."/>
            <person name="Ohm R."/>
            <person name="Nagy I."/>
            <person name="Pangilinan J."/>
            <person name="Yan J."/>
            <person name="Xiong Y."/>
            <person name="Grigoriev I.V."/>
            <person name="Hibbett D.S."/>
            <person name="Nagy L.G."/>
        </authorList>
    </citation>
    <scope>NUCLEOTIDE SEQUENCE [LARGE SCALE GENOMIC DNA]</scope>
    <source>
        <strain evidence="3 4">SZMC22713</strain>
    </source>
</reference>
<evidence type="ECO:0000313" key="4">
    <source>
        <dbReference type="Proteomes" id="UP000294933"/>
    </source>
</evidence>
<keyword evidence="4" id="KW-1185">Reference proteome</keyword>
<organism evidence="3 4">
    <name type="scientific">Rickenella mellea</name>
    <dbReference type="NCBI Taxonomy" id="50990"/>
    <lineage>
        <taxon>Eukaryota</taxon>
        <taxon>Fungi</taxon>
        <taxon>Dikarya</taxon>
        <taxon>Basidiomycota</taxon>
        <taxon>Agaricomycotina</taxon>
        <taxon>Agaricomycetes</taxon>
        <taxon>Hymenochaetales</taxon>
        <taxon>Rickenellaceae</taxon>
        <taxon>Rickenella</taxon>
    </lineage>
</organism>
<keyword evidence="1" id="KW-1015">Disulfide bond</keyword>
<sequence length="175" mass="19683">MEVLAAAATVCSLCKRIVTWINQLAEKETLLTQISSTVSQICNILDPFASATFEGIGEQHLSASIRSVGDVLQRINEDLLVYQSKKTKKVLGFLNPQALIQKLNEDQRQLNHQMVVLIAAISTVGYFRDHARTDARKLVEEAQKSGVMYTYKLLDELHAEDAREFWRDFIGAKNS</sequence>
<dbReference type="SUPFAM" id="SSF47862">
    <property type="entry name" value="Saposin"/>
    <property type="match status" value="1"/>
</dbReference>
<name>A0A4Y7Q6H4_9AGAM</name>
<dbReference type="EMBL" id="ML170172">
    <property type="protein sequence ID" value="TDL23035.1"/>
    <property type="molecule type" value="Genomic_DNA"/>
</dbReference>
<dbReference type="VEuPathDB" id="FungiDB:BD410DRAFT_186976"/>
<feature type="domain" description="Saposin B-type" evidence="2">
    <location>
        <begin position="7"/>
        <end position="48"/>
    </location>
</feature>
<dbReference type="Proteomes" id="UP000294933">
    <property type="component" value="Unassembled WGS sequence"/>
</dbReference>
<dbReference type="InterPro" id="IPR008139">
    <property type="entry name" value="SaposinB_dom"/>
</dbReference>
<dbReference type="STRING" id="50990.A0A4Y7Q6H4"/>
<evidence type="ECO:0000313" key="3">
    <source>
        <dbReference type="EMBL" id="TDL23035.1"/>
    </source>
</evidence>
<proteinExistence type="predicted"/>